<evidence type="ECO:0000313" key="9">
    <source>
        <dbReference type="EMBL" id="VFJ12768.1"/>
    </source>
</evidence>
<dbReference type="FunFam" id="1.10.8.60:FF:000057">
    <property type="entry name" value="AAA family ATPase, CDC48 subfamily"/>
    <property type="match status" value="1"/>
</dbReference>
<dbReference type="GO" id="GO:0051301">
    <property type="term" value="P:cell division"/>
    <property type="evidence" value="ECO:0007669"/>
    <property type="project" value="UniProtKB-KW"/>
</dbReference>
<keyword evidence="4" id="KW-0067">ATP-binding</keyword>
<dbReference type="InterPro" id="IPR041569">
    <property type="entry name" value="AAA_lid_3"/>
</dbReference>
<dbReference type="SMART" id="SM00382">
    <property type="entry name" value="AAA"/>
    <property type="match status" value="2"/>
</dbReference>
<protein>
    <submittedName>
        <fullName evidence="9">Cell division cycle protein 48 homolog AF_1297</fullName>
    </submittedName>
</protein>
<keyword evidence="5" id="KW-0175">Coiled coil</keyword>
<keyword evidence="9" id="KW-0132">Cell division</keyword>
<dbReference type="AlphaFoldDB" id="A0A484I6G1"/>
<comment type="similarity">
    <text evidence="1">Belongs to the AAA ATPase family. CDC48 subfamily.</text>
</comment>
<dbReference type="InterPro" id="IPR050168">
    <property type="entry name" value="AAA_ATPase_domain"/>
</dbReference>
<evidence type="ECO:0000313" key="10">
    <source>
        <dbReference type="Proteomes" id="UP000294299"/>
    </source>
</evidence>
<dbReference type="FunFam" id="3.40.50.300:FF:000012">
    <property type="entry name" value="Transitional endoplasmic reticulum ATPase"/>
    <property type="match status" value="1"/>
</dbReference>
<evidence type="ECO:0000256" key="5">
    <source>
        <dbReference type="ARBA" id="ARBA00023054"/>
    </source>
</evidence>
<evidence type="ECO:0000259" key="7">
    <source>
        <dbReference type="SMART" id="SM01072"/>
    </source>
</evidence>
<evidence type="ECO:0000259" key="6">
    <source>
        <dbReference type="SMART" id="SM00382"/>
    </source>
</evidence>
<dbReference type="Gene3D" id="1.10.8.60">
    <property type="match status" value="2"/>
</dbReference>
<dbReference type="NCBIfam" id="TIGR01243">
    <property type="entry name" value="CDC48"/>
    <property type="match status" value="1"/>
</dbReference>
<dbReference type="SUPFAM" id="SSF54585">
    <property type="entry name" value="Cdc48 domain 2-like"/>
    <property type="match status" value="1"/>
</dbReference>
<dbReference type="FunFam" id="3.40.50.300:FF:001025">
    <property type="entry name" value="ATPase family, AAA domain-containing 2B"/>
    <property type="match status" value="1"/>
</dbReference>
<feature type="domain" description="CDC48" evidence="7">
    <location>
        <begin position="117"/>
        <end position="180"/>
    </location>
</feature>
<organism evidence="9 10">
    <name type="scientific">Candidatus Nitrosocosmicus franklandianus</name>
    <dbReference type="NCBI Taxonomy" id="1798806"/>
    <lineage>
        <taxon>Archaea</taxon>
        <taxon>Nitrososphaerota</taxon>
        <taxon>Nitrososphaeria</taxon>
        <taxon>Nitrososphaerales</taxon>
        <taxon>Nitrososphaeraceae</taxon>
        <taxon>Candidatus Nitrosocosmicus</taxon>
    </lineage>
</organism>
<evidence type="ECO:0000256" key="4">
    <source>
        <dbReference type="ARBA" id="ARBA00022840"/>
    </source>
</evidence>
<dbReference type="CDD" id="cd19503">
    <property type="entry name" value="RecA-like_CDC48_NLV2_r1-like"/>
    <property type="match status" value="1"/>
</dbReference>
<dbReference type="Pfam" id="PF17862">
    <property type="entry name" value="AAA_lid_3"/>
    <property type="match status" value="2"/>
</dbReference>
<dbReference type="InterPro" id="IPR003960">
    <property type="entry name" value="ATPase_AAA_CS"/>
</dbReference>
<dbReference type="PANTHER" id="PTHR23077:SF171">
    <property type="entry name" value="NUCLEAR VALOSIN-CONTAINING PROTEIN-LIKE"/>
    <property type="match status" value="1"/>
</dbReference>
<dbReference type="SUPFAM" id="SSF52540">
    <property type="entry name" value="P-loop containing nucleoside triphosphate hydrolases"/>
    <property type="match status" value="2"/>
</dbReference>
<dbReference type="PROSITE" id="PS00674">
    <property type="entry name" value="AAA"/>
    <property type="match status" value="1"/>
</dbReference>
<dbReference type="KEGG" id="nfn:NFRAN_0447"/>
<dbReference type="GeneID" id="39419983"/>
<dbReference type="GO" id="GO:0005524">
    <property type="term" value="F:ATP binding"/>
    <property type="evidence" value="ECO:0007669"/>
    <property type="project" value="UniProtKB-KW"/>
</dbReference>
<feature type="domain" description="CDC48 N-terminal subdomain" evidence="8">
    <location>
        <begin position="18"/>
        <end position="103"/>
    </location>
</feature>
<dbReference type="Proteomes" id="UP000294299">
    <property type="component" value="Chromosome NFRAN"/>
</dbReference>
<dbReference type="SMART" id="SM01072">
    <property type="entry name" value="CDC48_2"/>
    <property type="match status" value="1"/>
</dbReference>
<dbReference type="Pfam" id="PF00004">
    <property type="entry name" value="AAA"/>
    <property type="match status" value="2"/>
</dbReference>
<dbReference type="RefSeq" id="WP_172602041.1">
    <property type="nucleotide sequence ID" value="NZ_LR216287.1"/>
</dbReference>
<dbReference type="SMART" id="SM01073">
    <property type="entry name" value="CDC48_N"/>
    <property type="match status" value="1"/>
</dbReference>
<keyword evidence="10" id="KW-1185">Reference proteome</keyword>
<sequence length="734" mass="81754">MKKKEKPTKNLPKNNAIKLRVAECRIKDVGKKKAILDIHTMAKLGLQDGDVIEIAGKKIAAVSVYSFEDKNKKNSCIHIDGQTRQNAGVSLNDYVIVKKTDPKPAEKIVLVCNTSKNFSDEFILYLNNRFDGYPVTKGEQFLLNFLGTSLEFKVQTTVPKEVVRITKSTRIIIKVGSERSYDSGHHVTYEQIGGLKTQISRLREIVELPLRHPEVFSKIGIEPHKGILLFGPPGCGKTLIAKALAAESKANFFIINGPEIVNKYYGETESKLREIFQKAKESAPSIIFIDEIDAIAPKREDTFGDVEKRVVAQLLALMDGMSDRGNVVVLGATNRPDSLDPALRRPGRFDREIEIGIHNVDGRYEILKIHTHEMPLDPDVKLRELAKLLNGYTGADIKALSREAAMKSIRRTLTDFDLENQNQVPAEILNNIRISQNDFLNAMKEIIPTALREFYVEPTNITWDEVGGLVKEKSLLKENLLSPIISPEKFLKMGIKPARGALIFGPSGCGKTLLAKSFANEGSMNMIFVRGPEVLSKWVGESEKAIREIFRKARSSSPCIVVFDEIDSLGRPRTNDDISGNERVLSQILSEMDDSGNFGVIVIGITSRPDLLDTSLLRPGRFDLIIYVNPPDESSRYDILLKITSSMPISSDVDLTKIASLTKGFSGADLVALCRVAAINAIHKNSEMIFSTDFEDALNTVKPSITNDVHNWYTTIEKKLTAAIPKFHDKIFYG</sequence>
<dbReference type="FunFam" id="2.40.40.20:FF:000007">
    <property type="entry name" value="AAA family ATPase"/>
    <property type="match status" value="1"/>
</dbReference>
<accession>A0A484I6G1</accession>
<dbReference type="Gene3D" id="3.10.330.10">
    <property type="match status" value="1"/>
</dbReference>
<reference evidence="9 10" key="1">
    <citation type="submission" date="2019-02" db="EMBL/GenBank/DDBJ databases">
        <authorList>
            <person name="Lehtovirta-Morley E L."/>
        </authorList>
    </citation>
    <scope>NUCLEOTIDE SEQUENCE [LARGE SCALE GENOMIC DNA]</scope>
    <source>
        <strain evidence="9">NFRAN1</strain>
    </source>
</reference>
<dbReference type="InterPro" id="IPR003959">
    <property type="entry name" value="ATPase_AAA_core"/>
</dbReference>
<dbReference type="InterPro" id="IPR004201">
    <property type="entry name" value="Cdc48_dom2"/>
</dbReference>
<feature type="domain" description="AAA+ ATPase" evidence="6">
    <location>
        <begin position="497"/>
        <end position="632"/>
    </location>
</feature>
<evidence type="ECO:0000256" key="3">
    <source>
        <dbReference type="ARBA" id="ARBA00022741"/>
    </source>
</evidence>
<dbReference type="Pfam" id="PF02359">
    <property type="entry name" value="CDC48_N"/>
    <property type="match status" value="1"/>
</dbReference>
<dbReference type="SUPFAM" id="SSF50692">
    <property type="entry name" value="ADC-like"/>
    <property type="match status" value="1"/>
</dbReference>
<dbReference type="Gene3D" id="3.40.50.300">
    <property type="entry name" value="P-loop containing nucleotide triphosphate hydrolases"/>
    <property type="match status" value="2"/>
</dbReference>
<dbReference type="InterPro" id="IPR003593">
    <property type="entry name" value="AAA+_ATPase"/>
</dbReference>
<keyword evidence="9" id="KW-0131">Cell cycle</keyword>
<dbReference type="Pfam" id="PF02933">
    <property type="entry name" value="CDC48_2"/>
    <property type="match status" value="1"/>
</dbReference>
<feature type="domain" description="AAA+ ATPase" evidence="6">
    <location>
        <begin position="223"/>
        <end position="359"/>
    </location>
</feature>
<dbReference type="PANTHER" id="PTHR23077">
    <property type="entry name" value="AAA-FAMILY ATPASE"/>
    <property type="match status" value="1"/>
</dbReference>
<proteinExistence type="inferred from homology"/>
<evidence type="ECO:0000259" key="8">
    <source>
        <dbReference type="SMART" id="SM01073"/>
    </source>
</evidence>
<dbReference type="InterPro" id="IPR003338">
    <property type="entry name" value="CDC4_N-term_subdom"/>
</dbReference>
<name>A0A484I6G1_9ARCH</name>
<evidence type="ECO:0000256" key="1">
    <source>
        <dbReference type="ARBA" id="ARBA00009833"/>
    </source>
</evidence>
<keyword evidence="3" id="KW-0547">Nucleotide-binding</keyword>
<dbReference type="GO" id="GO:0005737">
    <property type="term" value="C:cytoplasm"/>
    <property type="evidence" value="ECO:0007669"/>
    <property type="project" value="UniProtKB-ARBA"/>
</dbReference>
<gene>
    <name evidence="9" type="ORF">NFRAN_0447</name>
</gene>
<dbReference type="OrthoDB" id="77269at2157"/>
<dbReference type="EMBL" id="LR216287">
    <property type="protein sequence ID" value="VFJ12768.1"/>
    <property type="molecule type" value="Genomic_DNA"/>
</dbReference>
<dbReference type="Gene3D" id="2.40.40.20">
    <property type="match status" value="1"/>
</dbReference>
<dbReference type="GO" id="GO:0016887">
    <property type="term" value="F:ATP hydrolysis activity"/>
    <property type="evidence" value="ECO:0007669"/>
    <property type="project" value="InterPro"/>
</dbReference>
<dbReference type="InterPro" id="IPR029067">
    <property type="entry name" value="CDC48_domain_2-like_sf"/>
</dbReference>
<dbReference type="InterPro" id="IPR027417">
    <property type="entry name" value="P-loop_NTPase"/>
</dbReference>
<dbReference type="InterPro" id="IPR009010">
    <property type="entry name" value="Asp_de-COase-like_dom_sf"/>
</dbReference>
<evidence type="ECO:0000256" key="2">
    <source>
        <dbReference type="ARBA" id="ARBA00022737"/>
    </source>
</evidence>
<keyword evidence="2" id="KW-0677">Repeat</keyword>
<dbReference type="InterPro" id="IPR005938">
    <property type="entry name" value="AAA_ATPase_CDC48"/>
</dbReference>